<keyword evidence="14" id="KW-1185">Reference proteome</keyword>
<comment type="function">
    <text evidence="1 12">Required for the export of heme to the periplasm for the biogenesis of c-type cytochromes.</text>
</comment>
<evidence type="ECO:0000256" key="10">
    <source>
        <dbReference type="ARBA" id="ARBA00022989"/>
    </source>
</evidence>
<evidence type="ECO:0000256" key="11">
    <source>
        <dbReference type="ARBA" id="ARBA00023136"/>
    </source>
</evidence>
<evidence type="ECO:0000256" key="5">
    <source>
        <dbReference type="ARBA" id="ARBA00022448"/>
    </source>
</evidence>
<keyword evidence="9 12" id="KW-0201">Cytochrome c-type biogenesis</keyword>
<dbReference type="Proteomes" id="UP000198575">
    <property type="component" value="Unassembled WGS sequence"/>
</dbReference>
<dbReference type="PANTHER" id="PTHR37531:SF1">
    <property type="entry name" value="HEME EXPORTER PROTEIN D"/>
    <property type="match status" value="1"/>
</dbReference>
<dbReference type="GO" id="GO:1903607">
    <property type="term" value="P:cytochrome c biosynthetic process"/>
    <property type="evidence" value="ECO:0007669"/>
    <property type="project" value="TreeGrafter"/>
</dbReference>
<keyword evidence="5 12" id="KW-0813">Transport</keyword>
<accession>A0A1I4V3J4</accession>
<dbReference type="Pfam" id="PF04995">
    <property type="entry name" value="CcmD"/>
    <property type="match status" value="1"/>
</dbReference>
<keyword evidence="7 12" id="KW-0997">Cell inner membrane</keyword>
<evidence type="ECO:0000256" key="3">
    <source>
        <dbReference type="ARBA" id="ARBA00008741"/>
    </source>
</evidence>
<dbReference type="RefSeq" id="WP_092403910.1">
    <property type="nucleotide sequence ID" value="NZ_FOVF01000001.1"/>
</dbReference>
<organism evidence="13 14">
    <name type="scientific">Dokdonella immobilis</name>
    <dbReference type="NCBI Taxonomy" id="578942"/>
    <lineage>
        <taxon>Bacteria</taxon>
        <taxon>Pseudomonadati</taxon>
        <taxon>Pseudomonadota</taxon>
        <taxon>Gammaproteobacteria</taxon>
        <taxon>Lysobacterales</taxon>
        <taxon>Rhodanobacteraceae</taxon>
        <taxon>Dokdonella</taxon>
    </lineage>
</organism>
<evidence type="ECO:0000256" key="8">
    <source>
        <dbReference type="ARBA" id="ARBA00022692"/>
    </source>
</evidence>
<sequence length="58" mass="6929">MSEFLAMGGYGAYVWSSYAIFMLFLLFDFIAPRLRNRRVIAELRGRLKRDRKRQEKSP</sequence>
<evidence type="ECO:0000256" key="1">
    <source>
        <dbReference type="ARBA" id="ARBA00002442"/>
    </source>
</evidence>
<proteinExistence type="inferred from homology"/>
<dbReference type="GO" id="GO:0015886">
    <property type="term" value="P:heme transport"/>
    <property type="evidence" value="ECO:0007669"/>
    <property type="project" value="InterPro"/>
</dbReference>
<dbReference type="EMBL" id="FOVF01000001">
    <property type="protein sequence ID" value="SFM95701.1"/>
    <property type="molecule type" value="Genomic_DNA"/>
</dbReference>
<evidence type="ECO:0000256" key="2">
    <source>
        <dbReference type="ARBA" id="ARBA00004377"/>
    </source>
</evidence>
<evidence type="ECO:0000256" key="4">
    <source>
        <dbReference type="ARBA" id="ARBA00016461"/>
    </source>
</evidence>
<evidence type="ECO:0000313" key="14">
    <source>
        <dbReference type="Proteomes" id="UP000198575"/>
    </source>
</evidence>
<gene>
    <name evidence="13" type="ORF">SAMN05216289_10178</name>
</gene>
<keyword evidence="11 12" id="KW-0472">Membrane</keyword>
<feature type="transmembrane region" description="Helical" evidence="12">
    <location>
        <begin position="12"/>
        <end position="31"/>
    </location>
</feature>
<dbReference type="InterPro" id="IPR052075">
    <property type="entry name" value="Heme_exporter_D"/>
</dbReference>
<evidence type="ECO:0000256" key="6">
    <source>
        <dbReference type="ARBA" id="ARBA00022475"/>
    </source>
</evidence>
<evidence type="ECO:0000313" key="13">
    <source>
        <dbReference type="EMBL" id="SFM95701.1"/>
    </source>
</evidence>
<keyword evidence="8 12" id="KW-0812">Transmembrane</keyword>
<evidence type="ECO:0000256" key="9">
    <source>
        <dbReference type="ARBA" id="ARBA00022748"/>
    </source>
</evidence>
<dbReference type="GO" id="GO:0005886">
    <property type="term" value="C:plasma membrane"/>
    <property type="evidence" value="ECO:0007669"/>
    <property type="project" value="UniProtKB-SubCell"/>
</dbReference>
<comment type="similarity">
    <text evidence="3 12">Belongs to the CcmD/CycX/HelD family.</text>
</comment>
<keyword evidence="6 12" id="KW-1003">Cell membrane</keyword>
<dbReference type="PANTHER" id="PTHR37531">
    <property type="entry name" value="HEME EXPORTER PROTEIN D"/>
    <property type="match status" value="1"/>
</dbReference>
<dbReference type="AlphaFoldDB" id="A0A1I4V3J4"/>
<comment type="subcellular location">
    <subcellularLocation>
        <location evidence="2 12">Cell inner membrane</location>
        <topology evidence="2 12">Single-pass membrane protein</topology>
    </subcellularLocation>
</comment>
<dbReference type="InterPro" id="IPR007078">
    <property type="entry name" value="Haem_export_protD_CcmD"/>
</dbReference>
<name>A0A1I4V3J4_9GAMM</name>
<evidence type="ECO:0000256" key="12">
    <source>
        <dbReference type="RuleBase" id="RU363101"/>
    </source>
</evidence>
<keyword evidence="10 12" id="KW-1133">Transmembrane helix</keyword>
<dbReference type="GO" id="GO:0017004">
    <property type="term" value="P:cytochrome complex assembly"/>
    <property type="evidence" value="ECO:0007669"/>
    <property type="project" value="UniProtKB-KW"/>
</dbReference>
<dbReference type="OrthoDB" id="9815607at2"/>
<dbReference type="NCBIfam" id="TIGR03141">
    <property type="entry name" value="cytochro_ccmD"/>
    <property type="match status" value="1"/>
</dbReference>
<reference evidence="13 14" key="1">
    <citation type="submission" date="2016-10" db="EMBL/GenBank/DDBJ databases">
        <authorList>
            <person name="de Groot N.N."/>
        </authorList>
    </citation>
    <scope>NUCLEOTIDE SEQUENCE [LARGE SCALE GENOMIC DNA]</scope>
    <source>
        <strain evidence="13 14">CGMCC 1.7659</strain>
    </source>
</reference>
<protein>
    <recommendedName>
        <fullName evidence="4 12">Heme exporter protein D</fullName>
    </recommendedName>
</protein>
<evidence type="ECO:0000256" key="7">
    <source>
        <dbReference type="ARBA" id="ARBA00022519"/>
    </source>
</evidence>
<dbReference type="STRING" id="578942.SAMN05216289_10178"/>